<protein>
    <submittedName>
        <fullName evidence="2">Nuclear transport factor 2 family protein</fullName>
    </submittedName>
</protein>
<dbReference type="EMBL" id="CP038150">
    <property type="protein sequence ID" value="QBR01400.1"/>
    <property type="molecule type" value="Genomic_DNA"/>
</dbReference>
<dbReference type="InterPro" id="IPR032710">
    <property type="entry name" value="NTF2-like_dom_sf"/>
</dbReference>
<dbReference type="KEGG" id="ppai:E1956_29840"/>
<organism evidence="2 3">
    <name type="scientific">Paraburkholderia pallida</name>
    <dbReference type="NCBI Taxonomy" id="2547399"/>
    <lineage>
        <taxon>Bacteria</taxon>
        <taxon>Pseudomonadati</taxon>
        <taxon>Pseudomonadota</taxon>
        <taxon>Betaproteobacteria</taxon>
        <taxon>Burkholderiales</taxon>
        <taxon>Burkholderiaceae</taxon>
        <taxon>Paraburkholderia</taxon>
    </lineage>
</organism>
<dbReference type="Proteomes" id="UP000295727">
    <property type="component" value="Chromosome 3"/>
</dbReference>
<dbReference type="InterPro" id="IPR037401">
    <property type="entry name" value="SnoaL-like"/>
</dbReference>
<accession>A0A4P7D3N2</accession>
<keyword evidence="3" id="KW-1185">Reference proteome</keyword>
<dbReference type="Gene3D" id="3.10.450.50">
    <property type="match status" value="1"/>
</dbReference>
<dbReference type="SUPFAM" id="SSF54427">
    <property type="entry name" value="NTF2-like"/>
    <property type="match status" value="1"/>
</dbReference>
<dbReference type="Pfam" id="PF12680">
    <property type="entry name" value="SnoaL_2"/>
    <property type="match status" value="1"/>
</dbReference>
<dbReference type="RefSeq" id="WP_134755998.1">
    <property type="nucleotide sequence ID" value="NZ_CP038150.1"/>
</dbReference>
<feature type="domain" description="SnoaL-like" evidence="1">
    <location>
        <begin position="20"/>
        <end position="118"/>
    </location>
</feature>
<gene>
    <name evidence="2" type="ORF">E1956_29840</name>
</gene>
<name>A0A4P7D3N2_9BURK</name>
<reference evidence="2 3" key="1">
    <citation type="submission" date="2019-03" db="EMBL/GenBank/DDBJ databases">
        <title>Paraburkholderia sp. 7MH5, isolated from subtropical forest soil.</title>
        <authorList>
            <person name="Gao Z.-H."/>
            <person name="Qiu L.-H."/>
        </authorList>
    </citation>
    <scope>NUCLEOTIDE SEQUENCE [LARGE SCALE GENOMIC DNA]</scope>
    <source>
        <strain evidence="2 3">7MH5</strain>
    </source>
</reference>
<dbReference type="AlphaFoldDB" id="A0A4P7D3N2"/>
<sequence length="138" mass="15793">MLLMNPSSRTWRLIAGPIASAFVDAVNASDANRLANLFIEDAYLNDQLRDFWGKEAIARWIRDEIVAERFYMNVTDARQHFGDLMLRAEVGGDFEKMGLPSPLILSFIFTFFDDKIARLLILLNRPDEAEPEIRIGTE</sequence>
<evidence type="ECO:0000313" key="2">
    <source>
        <dbReference type="EMBL" id="QBR01400.1"/>
    </source>
</evidence>
<proteinExistence type="predicted"/>
<dbReference type="OrthoDB" id="8684708at2"/>
<evidence type="ECO:0000313" key="3">
    <source>
        <dbReference type="Proteomes" id="UP000295727"/>
    </source>
</evidence>
<evidence type="ECO:0000259" key="1">
    <source>
        <dbReference type="Pfam" id="PF12680"/>
    </source>
</evidence>